<dbReference type="InterPro" id="IPR025841">
    <property type="entry name" value="CP_ATPgrasp_2"/>
</dbReference>
<dbReference type="eggNOG" id="COG2308">
    <property type="taxonomic scope" value="Bacteria"/>
</dbReference>
<feature type="domain" description="Circularly permuted ATP-grasp type 2" evidence="2">
    <location>
        <begin position="104"/>
        <end position="484"/>
    </location>
</feature>
<dbReference type="RefSeq" id="WP_037485997.1">
    <property type="nucleotide sequence ID" value="NZ_AZRA01000147.1"/>
</dbReference>
<accession>A0A059KFY1</accession>
<dbReference type="Proteomes" id="UP000026714">
    <property type="component" value="Unassembled WGS sequence"/>
</dbReference>
<dbReference type="Gene3D" id="3.40.50.11290">
    <property type="match status" value="1"/>
</dbReference>
<dbReference type="PATRIC" id="fig|1286631.3.peg.3921"/>
<gene>
    <name evidence="3" type="ORF">X805_40310</name>
</gene>
<name>A0A059KFY1_9BURK</name>
<evidence type="ECO:0000259" key="2">
    <source>
        <dbReference type="Pfam" id="PF14403"/>
    </source>
</evidence>
<dbReference type="eggNOG" id="COG2307">
    <property type="taxonomic scope" value="Bacteria"/>
</dbReference>
<dbReference type="SUPFAM" id="SSF56059">
    <property type="entry name" value="Glutathione synthetase ATP-binding domain-like"/>
    <property type="match status" value="1"/>
</dbReference>
<dbReference type="EMBL" id="AZRA01000147">
    <property type="protein sequence ID" value="KDB50366.1"/>
    <property type="molecule type" value="Genomic_DNA"/>
</dbReference>
<organism evidence="3 4">
    <name type="scientific">Sphaerotilus natans subsp. natans DSM 6575</name>
    <dbReference type="NCBI Taxonomy" id="1286631"/>
    <lineage>
        <taxon>Bacteria</taxon>
        <taxon>Pseudomonadati</taxon>
        <taxon>Pseudomonadota</taxon>
        <taxon>Betaproteobacteria</taxon>
        <taxon>Burkholderiales</taxon>
        <taxon>Sphaerotilaceae</taxon>
        <taxon>Sphaerotilus</taxon>
    </lineage>
</organism>
<reference evidence="3 4" key="1">
    <citation type="journal article" date="2014" name="FEMS Microbiol. Ecol.">
        <title>Sphaerotilus natans encrusted with nanoball-shaped Fe(III) oxide minerals formed by nitrate-reducing mixotrophic Fe(II) oxidation.</title>
        <authorList>
            <person name="Park S."/>
            <person name="Kim D.H."/>
            <person name="Lee J.H."/>
            <person name="Hur H.G."/>
        </authorList>
    </citation>
    <scope>NUCLEOTIDE SEQUENCE [LARGE SCALE GENOMIC DNA]</scope>
    <source>
        <strain evidence="3 4">DSM 6575</strain>
    </source>
</reference>
<proteinExistence type="predicted"/>
<evidence type="ECO:0000313" key="4">
    <source>
        <dbReference type="Proteomes" id="UP000026714"/>
    </source>
</evidence>
<comment type="caution">
    <text evidence="3">The sequence shown here is derived from an EMBL/GenBank/DDBJ whole genome shotgun (WGS) entry which is preliminary data.</text>
</comment>
<dbReference type="InterPro" id="IPR007296">
    <property type="entry name" value="DUF403"/>
</dbReference>
<feature type="domain" description="DUF403" evidence="1">
    <location>
        <begin position="536"/>
        <end position="851"/>
    </location>
</feature>
<dbReference type="Pfam" id="PF14403">
    <property type="entry name" value="CP_ATPgrasp_2"/>
    <property type="match status" value="1"/>
</dbReference>
<sequence>MQSSLLPDETPGAALLAAASALAGTTGHHDELRGVLVGSGSPATPSGLAPVWERFFEANGVAGWLDLSARLSRVQRRVREDGATYNVYAEGGESARSWPLELLPLLITPDEWRHIEAGVRQRARLLDATLADLYGPQDLLHDGLLPPSLVLAHPQYLRPMHGVRPAGNRWLHVVAFDLARAPDGSWRVVGQRTQSPSGLGYLLENRLIIGQQFPEAFRALKVQRVASAFRTMIEGLLRDSPAGAHSRIALLTPGPRNETYFEHVFLARYLGITLVEGSDLTVRGNRLYLKTLGGLEQVHVLLRRVDDEWLDPLELRPDSALGVPGLVQAVRAGELVLANAPGAGVLESPGLSAFWPGIADRLLGEPLKLPAHTSWWCGEASVWEATRPRLRDYLIVPTFPAGAVTRSFAPVMTSELSPQALREWEARIDADRAAHTLVMPARPSELPVWHGGRLEPRPVVVRVYAMSDGAGGWQVLPGGLTRVAGRRSGVDAYLSMQSGSASTDTWVLTDGEVDATTLLPRPLDAADLAGWRRVVTSRAAENLFWLGRYTERAENSVRLARLALEALPAGSAPVLQVLHRLLVGQGMIGAAVPLPVQGSSQAARVFERALIHSLGDTRGSFSVAYNLQALRQCAEALRERLSTEHWGLIKHLSELFSRQLAGIGAREGHEPLSDVLGVLNQAALHLAAITGAQTDRMTRDDGWRLLSVARQIERLDMLAQALEAGFEAGLHDLDDGFALLLGLFDSTITYRAQFQARREVPPLLHLLVQDTDNPRSLAWVARTLRERLRKLARHDPDWAAAVTLTLPRPSDWSLETLSTRDAHGRHSALMSALQECHQAALGVSGEISRHLFSHVGPADRTVWQ</sequence>
<evidence type="ECO:0000259" key="1">
    <source>
        <dbReference type="Pfam" id="PF04168"/>
    </source>
</evidence>
<evidence type="ECO:0000313" key="3">
    <source>
        <dbReference type="EMBL" id="KDB50366.1"/>
    </source>
</evidence>
<dbReference type="AlphaFoldDB" id="A0A059KFY1"/>
<protein>
    <submittedName>
        <fullName evidence="3">Uncharacterized protein</fullName>
    </submittedName>
</protein>
<dbReference type="PANTHER" id="PTHR34595:SF2">
    <property type="entry name" value="BLR2978 PROTEIN"/>
    <property type="match status" value="1"/>
</dbReference>
<dbReference type="PANTHER" id="PTHR34595">
    <property type="entry name" value="BLR5612 PROTEIN"/>
    <property type="match status" value="1"/>
</dbReference>
<dbReference type="STRING" id="34103.SAMN05421778_13032"/>
<dbReference type="Pfam" id="PF04168">
    <property type="entry name" value="Alpha-E"/>
    <property type="match status" value="1"/>
</dbReference>
<keyword evidence="4" id="KW-1185">Reference proteome</keyword>
<dbReference type="InterPro" id="IPR051680">
    <property type="entry name" value="ATP-dep_Glu-Cys_Ligase-2"/>
</dbReference>